<evidence type="ECO:0000313" key="3">
    <source>
        <dbReference type="Proteomes" id="UP001278500"/>
    </source>
</evidence>
<feature type="region of interest" description="Disordered" evidence="1">
    <location>
        <begin position="142"/>
        <end position="166"/>
    </location>
</feature>
<accession>A0AAE0JAC8</accession>
<dbReference type="RefSeq" id="XP_062679317.1">
    <property type="nucleotide sequence ID" value="XM_062830713.1"/>
</dbReference>
<keyword evidence="3" id="KW-1185">Reference proteome</keyword>
<dbReference type="GeneID" id="87867867"/>
<dbReference type="Proteomes" id="UP001278500">
    <property type="component" value="Unassembled WGS sequence"/>
</dbReference>
<gene>
    <name evidence="2" type="ORF">B0H65DRAFT_577990</name>
</gene>
<feature type="region of interest" description="Disordered" evidence="1">
    <location>
        <begin position="103"/>
        <end position="129"/>
    </location>
</feature>
<organism evidence="2 3">
    <name type="scientific">Neurospora tetraspora</name>
    <dbReference type="NCBI Taxonomy" id="94610"/>
    <lineage>
        <taxon>Eukaryota</taxon>
        <taxon>Fungi</taxon>
        <taxon>Dikarya</taxon>
        <taxon>Ascomycota</taxon>
        <taxon>Pezizomycotina</taxon>
        <taxon>Sordariomycetes</taxon>
        <taxon>Sordariomycetidae</taxon>
        <taxon>Sordariales</taxon>
        <taxon>Sordariaceae</taxon>
        <taxon>Neurospora</taxon>
    </lineage>
</organism>
<name>A0AAE0JAC8_9PEZI</name>
<dbReference type="EMBL" id="JAUEPP010000006">
    <property type="protein sequence ID" value="KAK3340375.1"/>
    <property type="molecule type" value="Genomic_DNA"/>
</dbReference>
<reference evidence="2" key="1">
    <citation type="journal article" date="2023" name="Mol. Phylogenet. Evol.">
        <title>Genome-scale phylogeny and comparative genomics of the fungal order Sordariales.</title>
        <authorList>
            <person name="Hensen N."/>
            <person name="Bonometti L."/>
            <person name="Westerberg I."/>
            <person name="Brannstrom I.O."/>
            <person name="Guillou S."/>
            <person name="Cros-Aarteil S."/>
            <person name="Calhoun S."/>
            <person name="Haridas S."/>
            <person name="Kuo A."/>
            <person name="Mondo S."/>
            <person name="Pangilinan J."/>
            <person name="Riley R."/>
            <person name="LaButti K."/>
            <person name="Andreopoulos B."/>
            <person name="Lipzen A."/>
            <person name="Chen C."/>
            <person name="Yan M."/>
            <person name="Daum C."/>
            <person name="Ng V."/>
            <person name="Clum A."/>
            <person name="Steindorff A."/>
            <person name="Ohm R.A."/>
            <person name="Martin F."/>
            <person name="Silar P."/>
            <person name="Natvig D.O."/>
            <person name="Lalanne C."/>
            <person name="Gautier V."/>
            <person name="Ament-Velasquez S.L."/>
            <person name="Kruys A."/>
            <person name="Hutchinson M.I."/>
            <person name="Powell A.J."/>
            <person name="Barry K."/>
            <person name="Miller A.N."/>
            <person name="Grigoriev I.V."/>
            <person name="Debuchy R."/>
            <person name="Gladieux P."/>
            <person name="Hiltunen Thoren M."/>
            <person name="Johannesson H."/>
        </authorList>
    </citation>
    <scope>NUCLEOTIDE SEQUENCE</scope>
    <source>
        <strain evidence="2">CBS 560.94</strain>
    </source>
</reference>
<proteinExistence type="predicted"/>
<protein>
    <submittedName>
        <fullName evidence="2">Uncharacterized protein</fullName>
    </submittedName>
</protein>
<reference evidence="2" key="2">
    <citation type="submission" date="2023-06" db="EMBL/GenBank/DDBJ databases">
        <authorList>
            <consortium name="Lawrence Berkeley National Laboratory"/>
            <person name="Haridas S."/>
            <person name="Hensen N."/>
            <person name="Bonometti L."/>
            <person name="Westerberg I."/>
            <person name="Brannstrom I.O."/>
            <person name="Guillou S."/>
            <person name="Cros-Aarteil S."/>
            <person name="Calhoun S."/>
            <person name="Kuo A."/>
            <person name="Mondo S."/>
            <person name="Pangilinan J."/>
            <person name="Riley R."/>
            <person name="Labutti K."/>
            <person name="Andreopoulos B."/>
            <person name="Lipzen A."/>
            <person name="Chen C."/>
            <person name="Yanf M."/>
            <person name="Daum C."/>
            <person name="Ng V."/>
            <person name="Clum A."/>
            <person name="Steindorff A."/>
            <person name="Ohm R."/>
            <person name="Martin F."/>
            <person name="Silar P."/>
            <person name="Natvig D."/>
            <person name="Lalanne C."/>
            <person name="Gautier V."/>
            <person name="Ament-Velasquez S.L."/>
            <person name="Kruys A."/>
            <person name="Hutchinson M.I."/>
            <person name="Powell A.J."/>
            <person name="Barry K."/>
            <person name="Miller A.N."/>
            <person name="Grigoriev I.V."/>
            <person name="Debuchy R."/>
            <person name="Gladieux P."/>
            <person name="Thoren M.H."/>
            <person name="Johannesson H."/>
        </authorList>
    </citation>
    <scope>NUCLEOTIDE SEQUENCE</scope>
    <source>
        <strain evidence="2">CBS 560.94</strain>
    </source>
</reference>
<sequence>MYLPRTVNLDETGAYGATDVCRVVRSSRLRMTLMPDERTPGAATPCLRQHDESKYREAWRQDDIERSPGIDRLILNVILLPERKLSTLSGSASFWLSACRRGSSSDPEHRGVPSSLASSPALYQPSAEHPGERLREVLGIGLPGQNRTAGTSLNTDVPLTAPDGPALGRVEGRRLLSMLTLPWPQESNATRSH</sequence>
<comment type="caution">
    <text evidence="2">The sequence shown here is derived from an EMBL/GenBank/DDBJ whole genome shotgun (WGS) entry which is preliminary data.</text>
</comment>
<feature type="compositionally biased region" description="Polar residues" evidence="1">
    <location>
        <begin position="145"/>
        <end position="157"/>
    </location>
</feature>
<evidence type="ECO:0000256" key="1">
    <source>
        <dbReference type="SAM" id="MobiDB-lite"/>
    </source>
</evidence>
<evidence type="ECO:0000313" key="2">
    <source>
        <dbReference type="EMBL" id="KAK3340375.1"/>
    </source>
</evidence>
<dbReference type="AlphaFoldDB" id="A0AAE0JAC8"/>